<dbReference type="EMBL" id="JAGYPM010000002">
    <property type="protein sequence ID" value="MBS4190541.1"/>
    <property type="molecule type" value="Genomic_DNA"/>
</dbReference>
<comment type="caution">
    <text evidence="1">The sequence shown here is derived from an EMBL/GenBank/DDBJ whole genome shotgun (WGS) entry which is preliminary data.</text>
</comment>
<sequence>MYYYQPPYTPVYTPYRDIKSETLSAVKPFVDYGLIEAAFTSYSHAMTEVAAIAYLLGKGYDPKTAYKMVESWEVNEKF</sequence>
<evidence type="ECO:0000313" key="1">
    <source>
        <dbReference type="EMBL" id="MBS4190541.1"/>
    </source>
</evidence>
<accession>A0ABS5NRV1</accession>
<keyword evidence="2" id="KW-1185">Reference proteome</keyword>
<gene>
    <name evidence="1" type="ORF">KHA94_10135</name>
</gene>
<reference evidence="1 2" key="1">
    <citation type="submission" date="2021-05" db="EMBL/GenBank/DDBJ databases">
        <title>Novel Bacillus species.</title>
        <authorList>
            <person name="Liu G."/>
        </authorList>
    </citation>
    <scope>NUCLEOTIDE SEQUENCE [LARGE SCALE GENOMIC DNA]</scope>
    <source>
        <strain evidence="1 2">FJAT-49705</strain>
    </source>
</reference>
<organism evidence="1 2">
    <name type="scientific">Cytobacillus citreus</name>
    <dbReference type="NCBI Taxonomy" id="2833586"/>
    <lineage>
        <taxon>Bacteria</taxon>
        <taxon>Bacillati</taxon>
        <taxon>Bacillota</taxon>
        <taxon>Bacilli</taxon>
        <taxon>Bacillales</taxon>
        <taxon>Bacillaceae</taxon>
        <taxon>Cytobacillus</taxon>
    </lineage>
</organism>
<dbReference type="RefSeq" id="WP_213101978.1">
    <property type="nucleotide sequence ID" value="NZ_JAGYPM010000002.1"/>
</dbReference>
<dbReference type="Proteomes" id="UP000681027">
    <property type="component" value="Unassembled WGS sequence"/>
</dbReference>
<name>A0ABS5NRV1_9BACI</name>
<evidence type="ECO:0000313" key="2">
    <source>
        <dbReference type="Proteomes" id="UP000681027"/>
    </source>
</evidence>
<protein>
    <submittedName>
        <fullName evidence="1">Uncharacterized protein</fullName>
    </submittedName>
</protein>
<proteinExistence type="predicted"/>